<name>A0A448X9S3_9PLAT</name>
<reference evidence="1" key="1">
    <citation type="submission" date="2018-11" db="EMBL/GenBank/DDBJ databases">
        <authorList>
            <consortium name="Pathogen Informatics"/>
        </authorList>
    </citation>
    <scope>NUCLEOTIDE SEQUENCE</scope>
</reference>
<comment type="caution">
    <text evidence="1">The sequence shown here is derived from an EMBL/GenBank/DDBJ whole genome shotgun (WGS) entry which is preliminary data.</text>
</comment>
<organism evidence="1 2">
    <name type="scientific">Protopolystoma xenopodis</name>
    <dbReference type="NCBI Taxonomy" id="117903"/>
    <lineage>
        <taxon>Eukaryota</taxon>
        <taxon>Metazoa</taxon>
        <taxon>Spiralia</taxon>
        <taxon>Lophotrochozoa</taxon>
        <taxon>Platyhelminthes</taxon>
        <taxon>Monogenea</taxon>
        <taxon>Polyopisthocotylea</taxon>
        <taxon>Polystomatidea</taxon>
        <taxon>Polystomatidae</taxon>
        <taxon>Protopolystoma</taxon>
    </lineage>
</organism>
<keyword evidence="2" id="KW-1185">Reference proteome</keyword>
<accession>A0A448X9S3</accession>
<sequence>MRLLEAALRQLASSQRRLADCLPSYSRICLPRLETSLWLSDDWMRRLVAPLVRRAAAPSAASTLTDRHDLPGLAFELADTAAVGALRRRIGDELSRGGFAVARFHTPAIASPRPI</sequence>
<protein>
    <submittedName>
        <fullName evidence="1">Uncharacterized protein</fullName>
    </submittedName>
</protein>
<dbReference type="Proteomes" id="UP000784294">
    <property type="component" value="Unassembled WGS sequence"/>
</dbReference>
<gene>
    <name evidence="1" type="ORF">PXEA_LOCUS25251</name>
</gene>
<dbReference type="EMBL" id="CAAALY010126802">
    <property type="protein sequence ID" value="VEL31811.1"/>
    <property type="molecule type" value="Genomic_DNA"/>
</dbReference>
<evidence type="ECO:0000313" key="1">
    <source>
        <dbReference type="EMBL" id="VEL31811.1"/>
    </source>
</evidence>
<evidence type="ECO:0000313" key="2">
    <source>
        <dbReference type="Proteomes" id="UP000784294"/>
    </source>
</evidence>
<proteinExistence type="predicted"/>
<dbReference type="AlphaFoldDB" id="A0A448X9S3"/>